<dbReference type="GeneID" id="54411522"/>
<feature type="region of interest" description="Disordered" evidence="1">
    <location>
        <begin position="290"/>
        <end position="310"/>
    </location>
</feature>
<dbReference type="EMBL" id="ML977497">
    <property type="protein sequence ID" value="KAF2134383.1"/>
    <property type="molecule type" value="Genomic_DNA"/>
</dbReference>
<keyword evidence="3" id="KW-1185">Reference proteome</keyword>
<dbReference type="OrthoDB" id="3779310at2759"/>
<name>A0A6A6AT41_9PLEO</name>
<evidence type="ECO:0000313" key="3">
    <source>
        <dbReference type="Proteomes" id="UP000799771"/>
    </source>
</evidence>
<proteinExistence type="predicted"/>
<feature type="compositionally biased region" description="Low complexity" evidence="1">
    <location>
        <begin position="298"/>
        <end position="310"/>
    </location>
</feature>
<evidence type="ECO:0000313" key="2">
    <source>
        <dbReference type="EMBL" id="KAF2134383.1"/>
    </source>
</evidence>
<protein>
    <submittedName>
        <fullName evidence="2">Uncharacterized protein</fullName>
    </submittedName>
</protein>
<dbReference type="RefSeq" id="XP_033528770.1">
    <property type="nucleotide sequence ID" value="XM_033671090.1"/>
</dbReference>
<dbReference type="AlphaFoldDB" id="A0A6A6AT41"/>
<sequence length="666" mass="73207">MPPLPSTTMEAESIKLQSTSGPTQPELSVLEQVEVKVHVKHDSSPRLKRCSSLPPFVDSLSPFIDSPSPFIDSPLPLTEHSSGVLGGNSNTELLAEVTSLCHDLQLSTYEYATLEDRYGKLWSRHLELRKTASAYDDIIRGFPSHEGQTVSIDQLQSEAGREGLRAKALEADILRPTIREAGGLQALVSQANLVNSLIEQAGGLQKLVESLSETHTLRKKVEDMAETSRHESQQHTSLMCELAEVRTKAQKYEKLQQAFATIQKEPADSHSKQQGLAYPSLTVGRDMNQSRKASMLASSQSTRSNASSVSITMNPERARLLSGASFDSGFGRDLHNTSPPPVFQPERKTGANSVPLRAPLGLPWRADLNYGRLNAKRKEPGEASGNVAKRPRLNVERASAMVHGSLAGQAQPNTNNFDSLLKQHSRIPGNTPETHARVDKLAFQLLPMAWPISMSLPVLMSQKVGVASDIKPGGWIVEHVPRVHTITTEPIQTTSTEETNVKLEEGELEDDDQKPQIMALSKCQLSVQAAMGLKRYPIAFFHGAPDPKQGICKGLKAGNIPSHVADFLANELSKFISNSNVHLWNSMPPNKNICILSYLIDGHRPSDQPQPRRACSVCSSEDQQPRPCAMLQDFFGARIVIFLPLHEKQRNKIGCKDRGFWVLGAQ</sequence>
<dbReference type="Proteomes" id="UP000799771">
    <property type="component" value="Unassembled WGS sequence"/>
</dbReference>
<organism evidence="2 3">
    <name type="scientific">Dothidotthia symphoricarpi CBS 119687</name>
    <dbReference type="NCBI Taxonomy" id="1392245"/>
    <lineage>
        <taxon>Eukaryota</taxon>
        <taxon>Fungi</taxon>
        <taxon>Dikarya</taxon>
        <taxon>Ascomycota</taxon>
        <taxon>Pezizomycotina</taxon>
        <taxon>Dothideomycetes</taxon>
        <taxon>Pleosporomycetidae</taxon>
        <taxon>Pleosporales</taxon>
        <taxon>Dothidotthiaceae</taxon>
        <taxon>Dothidotthia</taxon>
    </lineage>
</organism>
<gene>
    <name evidence="2" type="ORF">P153DRAFT_391726</name>
</gene>
<reference evidence="2" key="1">
    <citation type="journal article" date="2020" name="Stud. Mycol.">
        <title>101 Dothideomycetes genomes: a test case for predicting lifestyles and emergence of pathogens.</title>
        <authorList>
            <person name="Haridas S."/>
            <person name="Albert R."/>
            <person name="Binder M."/>
            <person name="Bloem J."/>
            <person name="Labutti K."/>
            <person name="Salamov A."/>
            <person name="Andreopoulos B."/>
            <person name="Baker S."/>
            <person name="Barry K."/>
            <person name="Bills G."/>
            <person name="Bluhm B."/>
            <person name="Cannon C."/>
            <person name="Castanera R."/>
            <person name="Culley D."/>
            <person name="Daum C."/>
            <person name="Ezra D."/>
            <person name="Gonzalez J."/>
            <person name="Henrissat B."/>
            <person name="Kuo A."/>
            <person name="Liang C."/>
            <person name="Lipzen A."/>
            <person name="Lutzoni F."/>
            <person name="Magnuson J."/>
            <person name="Mondo S."/>
            <person name="Nolan M."/>
            <person name="Ohm R."/>
            <person name="Pangilinan J."/>
            <person name="Park H.-J."/>
            <person name="Ramirez L."/>
            <person name="Alfaro M."/>
            <person name="Sun H."/>
            <person name="Tritt A."/>
            <person name="Yoshinaga Y."/>
            <person name="Zwiers L.-H."/>
            <person name="Turgeon B."/>
            <person name="Goodwin S."/>
            <person name="Spatafora J."/>
            <person name="Crous P."/>
            <person name="Grigoriev I."/>
        </authorList>
    </citation>
    <scope>NUCLEOTIDE SEQUENCE</scope>
    <source>
        <strain evidence="2">CBS 119687</strain>
    </source>
</reference>
<evidence type="ECO:0000256" key="1">
    <source>
        <dbReference type="SAM" id="MobiDB-lite"/>
    </source>
</evidence>
<feature type="region of interest" description="Disordered" evidence="1">
    <location>
        <begin position="1"/>
        <end position="24"/>
    </location>
</feature>
<accession>A0A6A6AT41</accession>